<keyword evidence="4 9" id="KW-0547">Nucleotide-binding</keyword>
<dbReference type="PIRSF" id="PIRSF001589">
    <property type="entry name" value="Asn_synthetase_glu-h"/>
    <property type="match status" value="1"/>
</dbReference>
<dbReference type="EC" id="6.3.5.4" evidence="3"/>
<feature type="domain" description="Glutamine amidotransferase type-2" evidence="11">
    <location>
        <begin position="2"/>
        <end position="216"/>
    </location>
</feature>
<evidence type="ECO:0000256" key="1">
    <source>
        <dbReference type="ARBA" id="ARBA00005187"/>
    </source>
</evidence>
<evidence type="ECO:0000256" key="5">
    <source>
        <dbReference type="ARBA" id="ARBA00022840"/>
    </source>
</evidence>
<dbReference type="GO" id="GO:0005524">
    <property type="term" value="F:ATP binding"/>
    <property type="evidence" value="ECO:0007669"/>
    <property type="project" value="UniProtKB-KW"/>
</dbReference>
<dbReference type="SUPFAM" id="SSF56235">
    <property type="entry name" value="N-terminal nucleophile aminohydrolases (Ntn hydrolases)"/>
    <property type="match status" value="1"/>
</dbReference>
<evidence type="ECO:0000313" key="13">
    <source>
        <dbReference type="EMBL" id="TXD79056.1"/>
    </source>
</evidence>
<keyword evidence="5 9" id="KW-0067">ATP-binding</keyword>
<gene>
    <name evidence="13" type="primary">asnB</name>
    <name evidence="13" type="ORF">ESW18_05940</name>
    <name evidence="12" type="ORF">LV84_01921</name>
</gene>
<dbReference type="Gene3D" id="3.60.20.10">
    <property type="entry name" value="Glutamine Phosphoribosylpyrophosphate, subunit 1, domain 1"/>
    <property type="match status" value="1"/>
</dbReference>
<dbReference type="EMBL" id="QKZU01000006">
    <property type="protein sequence ID" value="PZX57792.1"/>
    <property type="molecule type" value="Genomic_DNA"/>
</dbReference>
<proteinExistence type="inferred from homology"/>
<dbReference type="Proteomes" id="UP000249115">
    <property type="component" value="Unassembled WGS sequence"/>
</dbReference>
<feature type="site" description="Important for beta-aspartyl-AMP intermediate formation" evidence="10">
    <location>
        <position position="365"/>
    </location>
</feature>
<evidence type="ECO:0000256" key="6">
    <source>
        <dbReference type="ARBA" id="ARBA00022962"/>
    </source>
</evidence>
<dbReference type="CDD" id="cd01991">
    <property type="entry name" value="Asn_synthase_B_C"/>
    <property type="match status" value="1"/>
</dbReference>
<reference evidence="12 14" key="1">
    <citation type="submission" date="2018-06" db="EMBL/GenBank/DDBJ databases">
        <title>Genomic Encyclopedia of Archaeal and Bacterial Type Strains, Phase II (KMG-II): from individual species to whole genera.</title>
        <authorList>
            <person name="Goeker M."/>
        </authorList>
    </citation>
    <scope>NUCLEOTIDE SEQUENCE [LARGE SCALE GENOMIC DNA]</scope>
    <source>
        <strain evidence="12 14">DSM 22686</strain>
    </source>
</reference>
<sequence length="617" mass="69864">MCGIAGFVKTSQTLNTKSIIDNLVNSLKHRGPDGSGVFENEYVALVHTRLSIIDLSESGSQPLFNEDKTIALICNGEIYNYQQIRTDLINKGHIFCSSSDSEVILHLYEEMNGDLALVLNKLIGMFSFSLWDDRKKQLFIARDRIGIKPLYYSQAEGQFGFASEVAPLVKADFFQVSTDPTSIYEYFLLGSVPEPNTWYSQIKALAPGHYGIFNQGDFSVHKYWELSIQPNLKFSSSIEVSESAEALLKEIVADHLIADVPVGTFLSAGIDSTLITHYSGDIQKGIHSFSAAFPGEPEDESIIAANTALKIGASHQSFNIDTDFFNSFDLHFSNIDQPFGISSSLSLSRISSLAKTQVKVVLSGDGADELMGGYNRHLPFYDPPVLKGIPKKARIFLLAGLGKTLGRKSLKEASKYLKISEPELYQERYQIQAEKECLEFLLPSIRSQVDTSRYKNRVREIWNEYSGTELLNRMLYLDLKTSLVDEMLTKVDRMTMNQGLEARVPFLDHRFVEFSFSVPQKFKRDDQWGKLPLRILVEKYFGKELAYREKTGFNSPLRKMLIEDEATREFFLKQLDSLKEYEIVDIDYINKKFHSEEGLDPSLAFCFVALNSFKKLN</sequence>
<evidence type="ECO:0000256" key="9">
    <source>
        <dbReference type="PIRSR" id="PIRSR001589-2"/>
    </source>
</evidence>
<keyword evidence="6 8" id="KW-0315">Glutamine amidotransferase</keyword>
<dbReference type="PROSITE" id="PS51278">
    <property type="entry name" value="GATASE_TYPE_2"/>
    <property type="match status" value="1"/>
</dbReference>
<comment type="caution">
    <text evidence="12">The sequence shown here is derived from an EMBL/GenBank/DDBJ whole genome shotgun (WGS) entry which is preliminary data.</text>
</comment>
<dbReference type="InterPro" id="IPR051786">
    <property type="entry name" value="ASN_synthetase/amidase"/>
</dbReference>
<dbReference type="PANTHER" id="PTHR43284">
    <property type="entry name" value="ASPARAGINE SYNTHETASE (GLUTAMINE-HYDROLYZING)"/>
    <property type="match status" value="1"/>
</dbReference>
<keyword evidence="8" id="KW-0061">Asparagine biosynthesis</keyword>
<reference evidence="13 15" key="2">
    <citation type="submission" date="2019-08" db="EMBL/GenBank/DDBJ databases">
        <title>Genome of Algoriphagus ratkowskyi IC026.</title>
        <authorList>
            <person name="Bowman J.P."/>
        </authorList>
    </citation>
    <scope>NUCLEOTIDE SEQUENCE [LARGE SCALE GENOMIC DNA]</scope>
    <source>
        <strain evidence="13 15">IC026</strain>
    </source>
</reference>
<dbReference type="EMBL" id="VORV01000003">
    <property type="protein sequence ID" value="TXD79056.1"/>
    <property type="molecule type" value="Genomic_DNA"/>
</dbReference>
<comment type="catalytic activity">
    <reaction evidence="7">
        <text>L-aspartate + L-glutamine + ATP + H2O = L-asparagine + L-glutamate + AMP + diphosphate + H(+)</text>
        <dbReference type="Rhea" id="RHEA:12228"/>
        <dbReference type="ChEBI" id="CHEBI:15377"/>
        <dbReference type="ChEBI" id="CHEBI:15378"/>
        <dbReference type="ChEBI" id="CHEBI:29985"/>
        <dbReference type="ChEBI" id="CHEBI:29991"/>
        <dbReference type="ChEBI" id="CHEBI:30616"/>
        <dbReference type="ChEBI" id="CHEBI:33019"/>
        <dbReference type="ChEBI" id="CHEBI:58048"/>
        <dbReference type="ChEBI" id="CHEBI:58359"/>
        <dbReference type="ChEBI" id="CHEBI:456215"/>
        <dbReference type="EC" id="6.3.5.4"/>
    </reaction>
</comment>
<dbReference type="SUPFAM" id="SSF52402">
    <property type="entry name" value="Adenine nucleotide alpha hydrolases-like"/>
    <property type="match status" value="1"/>
</dbReference>
<dbReference type="PANTHER" id="PTHR43284:SF1">
    <property type="entry name" value="ASPARAGINE SYNTHETASE"/>
    <property type="match status" value="1"/>
</dbReference>
<evidence type="ECO:0000313" key="15">
    <source>
        <dbReference type="Proteomes" id="UP000321927"/>
    </source>
</evidence>
<protein>
    <recommendedName>
        <fullName evidence="3">asparagine synthase (glutamine-hydrolyzing)</fullName>
        <ecNumber evidence="3">6.3.5.4</ecNumber>
    </recommendedName>
</protein>
<dbReference type="InterPro" id="IPR006426">
    <property type="entry name" value="Asn_synth_AEB"/>
</dbReference>
<dbReference type="InterPro" id="IPR001962">
    <property type="entry name" value="Asn_synthase"/>
</dbReference>
<dbReference type="NCBIfam" id="TIGR01536">
    <property type="entry name" value="asn_synth_AEB"/>
    <property type="match status" value="1"/>
</dbReference>
<comment type="pathway">
    <text evidence="1">Amino-acid biosynthesis; L-asparagine biosynthesis; L-asparagine from L-aspartate (L-Gln route): step 1/1.</text>
</comment>
<accession>A0A2W7T3K1</accession>
<dbReference type="CDD" id="cd00712">
    <property type="entry name" value="AsnB"/>
    <property type="match status" value="1"/>
</dbReference>
<evidence type="ECO:0000259" key="11">
    <source>
        <dbReference type="PROSITE" id="PS51278"/>
    </source>
</evidence>
<dbReference type="GO" id="GO:0004066">
    <property type="term" value="F:asparagine synthase (glutamine-hydrolyzing) activity"/>
    <property type="evidence" value="ECO:0007669"/>
    <property type="project" value="UniProtKB-EC"/>
</dbReference>
<comment type="similarity">
    <text evidence="2">Belongs to the asparagine synthetase family.</text>
</comment>
<feature type="active site" description="For GATase activity" evidence="8">
    <location>
        <position position="2"/>
    </location>
</feature>
<dbReference type="InterPro" id="IPR014729">
    <property type="entry name" value="Rossmann-like_a/b/a_fold"/>
</dbReference>
<organism evidence="12 14">
    <name type="scientific">Algoriphagus ratkowskyi</name>
    <dbReference type="NCBI Taxonomy" id="57028"/>
    <lineage>
        <taxon>Bacteria</taxon>
        <taxon>Pseudomonadati</taxon>
        <taxon>Bacteroidota</taxon>
        <taxon>Cytophagia</taxon>
        <taxon>Cytophagales</taxon>
        <taxon>Cyclobacteriaceae</taxon>
        <taxon>Algoriphagus</taxon>
    </lineage>
</organism>
<name>A0A2W7T3K1_9BACT</name>
<evidence type="ECO:0000256" key="8">
    <source>
        <dbReference type="PIRSR" id="PIRSR001589-1"/>
    </source>
</evidence>
<dbReference type="InterPro" id="IPR029055">
    <property type="entry name" value="Ntn_hydrolases_N"/>
</dbReference>
<dbReference type="GO" id="GO:0005829">
    <property type="term" value="C:cytosol"/>
    <property type="evidence" value="ECO:0007669"/>
    <property type="project" value="TreeGrafter"/>
</dbReference>
<evidence type="ECO:0000256" key="3">
    <source>
        <dbReference type="ARBA" id="ARBA00012737"/>
    </source>
</evidence>
<dbReference type="OrthoDB" id="9763290at2"/>
<dbReference type="InterPro" id="IPR033738">
    <property type="entry name" value="AsnB_N"/>
</dbReference>
<dbReference type="InterPro" id="IPR017932">
    <property type="entry name" value="GATase_2_dom"/>
</dbReference>
<dbReference type="Pfam" id="PF00733">
    <property type="entry name" value="Asn_synthase"/>
    <property type="match status" value="1"/>
</dbReference>
<keyword evidence="15" id="KW-1185">Reference proteome</keyword>
<feature type="binding site" evidence="9">
    <location>
        <begin position="363"/>
        <end position="364"/>
    </location>
    <ligand>
        <name>ATP</name>
        <dbReference type="ChEBI" id="CHEBI:30616"/>
    </ligand>
</feature>
<keyword evidence="13" id="KW-0436">Ligase</keyword>
<feature type="binding site" evidence="9">
    <location>
        <position position="100"/>
    </location>
    <ligand>
        <name>L-glutamine</name>
        <dbReference type="ChEBI" id="CHEBI:58359"/>
    </ligand>
</feature>
<dbReference type="Pfam" id="PF13537">
    <property type="entry name" value="GATase_7"/>
    <property type="match status" value="1"/>
</dbReference>
<evidence type="ECO:0000256" key="4">
    <source>
        <dbReference type="ARBA" id="ARBA00022741"/>
    </source>
</evidence>
<evidence type="ECO:0000256" key="2">
    <source>
        <dbReference type="ARBA" id="ARBA00005752"/>
    </source>
</evidence>
<evidence type="ECO:0000313" key="14">
    <source>
        <dbReference type="Proteomes" id="UP000249115"/>
    </source>
</evidence>
<evidence type="ECO:0000313" key="12">
    <source>
        <dbReference type="EMBL" id="PZX57792.1"/>
    </source>
</evidence>
<evidence type="ECO:0000256" key="10">
    <source>
        <dbReference type="PIRSR" id="PIRSR001589-3"/>
    </source>
</evidence>
<dbReference type="AlphaFoldDB" id="A0A2W7T3K1"/>
<dbReference type="RefSeq" id="WP_086498329.1">
    <property type="nucleotide sequence ID" value="NZ_MSSV01000002.1"/>
</dbReference>
<keyword evidence="8" id="KW-0028">Amino-acid biosynthesis</keyword>
<evidence type="ECO:0000256" key="7">
    <source>
        <dbReference type="ARBA" id="ARBA00048741"/>
    </source>
</evidence>
<dbReference type="Proteomes" id="UP000321927">
    <property type="component" value="Unassembled WGS sequence"/>
</dbReference>
<dbReference type="Gene3D" id="3.40.50.620">
    <property type="entry name" value="HUPs"/>
    <property type="match status" value="1"/>
</dbReference>
<dbReference type="GO" id="GO:0006529">
    <property type="term" value="P:asparagine biosynthetic process"/>
    <property type="evidence" value="ECO:0007669"/>
    <property type="project" value="UniProtKB-KW"/>
</dbReference>